<reference evidence="1" key="1">
    <citation type="submission" date="2012-05" db="EMBL/GenBank/DDBJ databases">
        <authorList>
            <person name="Krishnakumar V."/>
            <person name="Cheung F."/>
            <person name="Xiao Y."/>
            <person name="Chan A."/>
            <person name="Moskal W.A."/>
            <person name="Town C.D."/>
        </authorList>
    </citation>
    <scope>NUCLEOTIDE SEQUENCE</scope>
</reference>
<accession>I3SMK0</accession>
<name>I3SMK0_LOTJA</name>
<dbReference type="EMBL" id="BT141698">
    <property type="protein sequence ID" value="AFK41492.1"/>
    <property type="molecule type" value="mRNA"/>
</dbReference>
<organism evidence="1">
    <name type="scientific">Lotus japonicus</name>
    <name type="common">Lotus corniculatus var. japonicus</name>
    <dbReference type="NCBI Taxonomy" id="34305"/>
    <lineage>
        <taxon>Eukaryota</taxon>
        <taxon>Viridiplantae</taxon>
        <taxon>Streptophyta</taxon>
        <taxon>Embryophyta</taxon>
        <taxon>Tracheophyta</taxon>
        <taxon>Spermatophyta</taxon>
        <taxon>Magnoliopsida</taxon>
        <taxon>eudicotyledons</taxon>
        <taxon>Gunneridae</taxon>
        <taxon>Pentapetalae</taxon>
        <taxon>rosids</taxon>
        <taxon>fabids</taxon>
        <taxon>Fabales</taxon>
        <taxon>Fabaceae</taxon>
        <taxon>Papilionoideae</taxon>
        <taxon>50 kb inversion clade</taxon>
        <taxon>NPAAA clade</taxon>
        <taxon>Hologalegina</taxon>
        <taxon>robinioid clade</taxon>
        <taxon>Loteae</taxon>
        <taxon>Lotus</taxon>
    </lineage>
</organism>
<evidence type="ECO:0000313" key="1">
    <source>
        <dbReference type="EMBL" id="AFK41492.1"/>
    </source>
</evidence>
<dbReference type="AlphaFoldDB" id="I3SMK0"/>
<proteinExistence type="evidence at transcript level"/>
<protein>
    <submittedName>
        <fullName evidence="1">Uncharacterized protein</fullName>
    </submittedName>
</protein>
<sequence length="45" mass="5226">MFFSLSNERVLDEIMFSKSFDLKLTDVSIVIFPEPRDLRMVGSKS</sequence>